<reference evidence="2" key="1">
    <citation type="submission" date="2014-11" db="EMBL/GenBank/DDBJ databases">
        <authorList>
            <person name="Amaro Gonzalez C."/>
        </authorList>
    </citation>
    <scope>NUCLEOTIDE SEQUENCE</scope>
</reference>
<protein>
    <submittedName>
        <fullName evidence="2">Uncharacterized protein</fullName>
    </submittedName>
</protein>
<keyword evidence="1" id="KW-0812">Transmembrane</keyword>
<keyword evidence="1" id="KW-1133">Transmembrane helix</keyword>
<evidence type="ECO:0000256" key="1">
    <source>
        <dbReference type="SAM" id="Phobius"/>
    </source>
</evidence>
<accession>A0A0E9W7M9</accession>
<proteinExistence type="predicted"/>
<keyword evidence="1" id="KW-0472">Membrane</keyword>
<organism evidence="2">
    <name type="scientific">Anguilla anguilla</name>
    <name type="common">European freshwater eel</name>
    <name type="synonym">Muraena anguilla</name>
    <dbReference type="NCBI Taxonomy" id="7936"/>
    <lineage>
        <taxon>Eukaryota</taxon>
        <taxon>Metazoa</taxon>
        <taxon>Chordata</taxon>
        <taxon>Craniata</taxon>
        <taxon>Vertebrata</taxon>
        <taxon>Euteleostomi</taxon>
        <taxon>Actinopterygii</taxon>
        <taxon>Neopterygii</taxon>
        <taxon>Teleostei</taxon>
        <taxon>Anguilliformes</taxon>
        <taxon>Anguillidae</taxon>
        <taxon>Anguilla</taxon>
    </lineage>
</organism>
<evidence type="ECO:0000313" key="2">
    <source>
        <dbReference type="EMBL" id="JAH86379.1"/>
    </source>
</evidence>
<dbReference type="EMBL" id="GBXM01022198">
    <property type="protein sequence ID" value="JAH86379.1"/>
    <property type="molecule type" value="Transcribed_RNA"/>
</dbReference>
<feature type="transmembrane region" description="Helical" evidence="1">
    <location>
        <begin position="14"/>
        <end position="32"/>
    </location>
</feature>
<reference evidence="2" key="2">
    <citation type="journal article" date="2015" name="Fish Shellfish Immunol.">
        <title>Early steps in the European eel (Anguilla anguilla)-Vibrio vulnificus interaction in the gills: Role of the RtxA13 toxin.</title>
        <authorList>
            <person name="Callol A."/>
            <person name="Pajuelo D."/>
            <person name="Ebbesson L."/>
            <person name="Teles M."/>
            <person name="MacKenzie S."/>
            <person name="Amaro C."/>
        </authorList>
    </citation>
    <scope>NUCLEOTIDE SEQUENCE</scope>
</reference>
<dbReference type="AlphaFoldDB" id="A0A0E9W7M9"/>
<name>A0A0E9W7M9_ANGAN</name>
<sequence>MVLSAEDSSLILSLMYWTVFSMLCDLLSVCVCRSGTGDLLPVCVSSPPKRI</sequence>